<dbReference type="EMBL" id="UINC01030374">
    <property type="protein sequence ID" value="SVB14668.1"/>
    <property type="molecule type" value="Genomic_DNA"/>
</dbReference>
<sequence>MAADGIGVFQKICEERFQQFHATLVGLVDLWVVVKVFVKIFAQLEVGFSTLGTILDKRIVLQSDFIDA</sequence>
<proteinExistence type="predicted"/>
<evidence type="ECO:0000313" key="1">
    <source>
        <dbReference type="EMBL" id="SVB14668.1"/>
    </source>
</evidence>
<organism evidence="1">
    <name type="scientific">marine metagenome</name>
    <dbReference type="NCBI Taxonomy" id="408172"/>
    <lineage>
        <taxon>unclassified sequences</taxon>
        <taxon>metagenomes</taxon>
        <taxon>ecological metagenomes</taxon>
    </lineage>
</organism>
<accession>A0A382BLH2</accession>
<name>A0A382BLH2_9ZZZZ</name>
<protein>
    <submittedName>
        <fullName evidence="1">Uncharacterized protein</fullName>
    </submittedName>
</protein>
<gene>
    <name evidence="1" type="ORF">METZ01_LOCUS167522</name>
</gene>
<dbReference type="AlphaFoldDB" id="A0A382BLH2"/>
<reference evidence="1" key="1">
    <citation type="submission" date="2018-05" db="EMBL/GenBank/DDBJ databases">
        <authorList>
            <person name="Lanie J.A."/>
            <person name="Ng W.-L."/>
            <person name="Kazmierczak K.M."/>
            <person name="Andrzejewski T.M."/>
            <person name="Davidsen T.M."/>
            <person name="Wayne K.J."/>
            <person name="Tettelin H."/>
            <person name="Glass J.I."/>
            <person name="Rusch D."/>
            <person name="Podicherti R."/>
            <person name="Tsui H.-C.T."/>
            <person name="Winkler M.E."/>
        </authorList>
    </citation>
    <scope>NUCLEOTIDE SEQUENCE</scope>
</reference>